<dbReference type="CDD" id="cd04301">
    <property type="entry name" value="NAT_SF"/>
    <property type="match status" value="1"/>
</dbReference>
<dbReference type="RefSeq" id="WP_284299881.1">
    <property type="nucleotide sequence ID" value="NZ_BSVA01000001.1"/>
</dbReference>
<keyword evidence="1" id="KW-0808">Transferase</keyword>
<evidence type="ECO:0000259" key="3">
    <source>
        <dbReference type="PROSITE" id="PS51186"/>
    </source>
</evidence>
<dbReference type="InterPro" id="IPR016181">
    <property type="entry name" value="Acyl_CoA_acyltransferase"/>
</dbReference>
<evidence type="ECO:0000256" key="2">
    <source>
        <dbReference type="ARBA" id="ARBA00023315"/>
    </source>
</evidence>
<protein>
    <submittedName>
        <fullName evidence="4">N-acetyltransferase</fullName>
    </submittedName>
</protein>
<dbReference type="Proteomes" id="UP001157069">
    <property type="component" value="Unassembled WGS sequence"/>
</dbReference>
<organism evidence="4 5">
    <name type="scientific">Homoserinibacter gongjuensis</name>
    <dbReference type="NCBI Taxonomy" id="1162968"/>
    <lineage>
        <taxon>Bacteria</taxon>
        <taxon>Bacillati</taxon>
        <taxon>Actinomycetota</taxon>
        <taxon>Actinomycetes</taxon>
        <taxon>Micrococcales</taxon>
        <taxon>Microbacteriaceae</taxon>
        <taxon>Homoserinibacter</taxon>
    </lineage>
</organism>
<dbReference type="InterPro" id="IPR000182">
    <property type="entry name" value="GNAT_dom"/>
</dbReference>
<dbReference type="EMBL" id="BSVA01000001">
    <property type="protein sequence ID" value="GMA91502.1"/>
    <property type="molecule type" value="Genomic_DNA"/>
</dbReference>
<evidence type="ECO:0000313" key="5">
    <source>
        <dbReference type="Proteomes" id="UP001157069"/>
    </source>
</evidence>
<name>A0ABQ6JXT6_9MICO</name>
<feature type="domain" description="N-acetyltransferase" evidence="3">
    <location>
        <begin position="3"/>
        <end position="150"/>
    </location>
</feature>
<accession>A0ABQ6JXT6</accession>
<dbReference type="PANTHER" id="PTHR43072:SF23">
    <property type="entry name" value="UPF0039 PROTEIN C11D3.02C"/>
    <property type="match status" value="1"/>
</dbReference>
<dbReference type="PANTHER" id="PTHR43072">
    <property type="entry name" value="N-ACETYLTRANSFERASE"/>
    <property type="match status" value="1"/>
</dbReference>
<proteinExistence type="predicted"/>
<dbReference type="SUPFAM" id="SSF55729">
    <property type="entry name" value="Acyl-CoA N-acyltransferases (Nat)"/>
    <property type="match status" value="1"/>
</dbReference>
<gene>
    <name evidence="4" type="ORF">GCM10025869_20310</name>
</gene>
<evidence type="ECO:0000256" key="1">
    <source>
        <dbReference type="ARBA" id="ARBA00022679"/>
    </source>
</evidence>
<dbReference type="Gene3D" id="3.40.630.30">
    <property type="match status" value="1"/>
</dbReference>
<dbReference type="PROSITE" id="PS51186">
    <property type="entry name" value="GNAT"/>
    <property type="match status" value="1"/>
</dbReference>
<keyword evidence="2" id="KW-0012">Acyltransferase</keyword>
<comment type="caution">
    <text evidence="4">The sequence shown here is derived from an EMBL/GenBank/DDBJ whole genome shotgun (WGS) entry which is preliminary data.</text>
</comment>
<evidence type="ECO:0000313" key="4">
    <source>
        <dbReference type="EMBL" id="GMA91502.1"/>
    </source>
</evidence>
<sequence>MTIALREMRAEDWPEVERIYAEGIATGHATFEAAPPEREPFLSTRVSGLSWVAVSGDGLVGWAAASRVSAREVYRGVVEHSVYVADAARGTGVGRALLERLLQSADTLGIWTVQSSIFPENAGSLALHERCGFRIAGRRERIAKMTYGPEAGRWRDTVMVERRSALAGTD</sequence>
<reference evidence="5" key="1">
    <citation type="journal article" date="2019" name="Int. J. Syst. Evol. Microbiol.">
        <title>The Global Catalogue of Microorganisms (GCM) 10K type strain sequencing project: providing services to taxonomists for standard genome sequencing and annotation.</title>
        <authorList>
            <consortium name="The Broad Institute Genomics Platform"/>
            <consortium name="The Broad Institute Genome Sequencing Center for Infectious Disease"/>
            <person name="Wu L."/>
            <person name="Ma J."/>
        </authorList>
    </citation>
    <scope>NUCLEOTIDE SEQUENCE [LARGE SCALE GENOMIC DNA]</scope>
    <source>
        <strain evidence="5">NBRC 108755</strain>
    </source>
</reference>
<keyword evidence="5" id="KW-1185">Reference proteome</keyword>
<dbReference type="Pfam" id="PF00583">
    <property type="entry name" value="Acetyltransf_1"/>
    <property type="match status" value="1"/>
</dbReference>